<dbReference type="Proteomes" id="UP000265962">
    <property type="component" value="Unassembled WGS sequence"/>
</dbReference>
<evidence type="ECO:0000256" key="5">
    <source>
        <dbReference type="ARBA" id="ARBA00022975"/>
    </source>
</evidence>
<keyword evidence="3" id="KW-0285">Flavoprotein</keyword>
<dbReference type="GO" id="GO:0004152">
    <property type="term" value="F:dihydroorotate dehydrogenase activity"/>
    <property type="evidence" value="ECO:0007669"/>
    <property type="project" value="InterPro"/>
</dbReference>
<evidence type="ECO:0000313" key="8">
    <source>
        <dbReference type="EMBL" id="SPF67708.1"/>
    </source>
</evidence>
<dbReference type="RefSeq" id="WP_119714906.1">
    <property type="nucleotide sequence ID" value="NZ_OMOH01000002.1"/>
</dbReference>
<dbReference type="Pfam" id="PF01180">
    <property type="entry name" value="DHO_dh"/>
    <property type="match status" value="1"/>
</dbReference>
<dbReference type="OrthoDB" id="9794954at2"/>
<keyword evidence="6 8" id="KW-0560">Oxidoreductase</keyword>
<dbReference type="InterPro" id="IPR050074">
    <property type="entry name" value="DHO_dehydrogenase"/>
</dbReference>
<evidence type="ECO:0000256" key="1">
    <source>
        <dbReference type="ARBA" id="ARBA00001917"/>
    </source>
</evidence>
<dbReference type="PANTHER" id="PTHR48109:SF3">
    <property type="entry name" value="SLL0744 PROTEIN"/>
    <property type="match status" value="1"/>
</dbReference>
<protein>
    <submittedName>
        <fullName evidence="8">Dihydroorotate dehydrogenase domain</fullName>
        <ecNumber evidence="8">1.3.-.-</ecNumber>
    </submittedName>
</protein>
<dbReference type="EC" id="1.3.-.-" evidence="8"/>
<gene>
    <name evidence="8" type="ORF">PROPJV5_0667</name>
</gene>
<dbReference type="SUPFAM" id="SSF51395">
    <property type="entry name" value="FMN-linked oxidoreductases"/>
    <property type="match status" value="1"/>
</dbReference>
<keyword evidence="4" id="KW-0288">FMN</keyword>
<dbReference type="NCBIfam" id="NF005741">
    <property type="entry name" value="PRK07565.1"/>
    <property type="match status" value="1"/>
</dbReference>
<keyword evidence="9" id="KW-1185">Reference proteome</keyword>
<dbReference type="EMBL" id="OMOH01000002">
    <property type="protein sequence ID" value="SPF67708.1"/>
    <property type="molecule type" value="Genomic_DNA"/>
</dbReference>
<organism evidence="8 9">
    <name type="scientific">Propionibacterium ruminifibrarum</name>
    <dbReference type="NCBI Taxonomy" id="1962131"/>
    <lineage>
        <taxon>Bacteria</taxon>
        <taxon>Bacillati</taxon>
        <taxon>Actinomycetota</taxon>
        <taxon>Actinomycetes</taxon>
        <taxon>Propionibacteriales</taxon>
        <taxon>Propionibacteriaceae</taxon>
        <taxon>Propionibacterium</taxon>
    </lineage>
</organism>
<evidence type="ECO:0000256" key="4">
    <source>
        <dbReference type="ARBA" id="ARBA00022643"/>
    </source>
</evidence>
<dbReference type="InterPro" id="IPR012135">
    <property type="entry name" value="Dihydroorotate_DH_1_2"/>
</dbReference>
<dbReference type="InterPro" id="IPR005720">
    <property type="entry name" value="Dihydroorotate_DH_cat"/>
</dbReference>
<evidence type="ECO:0000259" key="7">
    <source>
        <dbReference type="Pfam" id="PF01180"/>
    </source>
</evidence>
<accession>A0A375I231</accession>
<sequence>MSSPRMGTSYLGLDLPSPVVASAGPHTNGTGTLAELEAAGAGAVVLPSLFAEEIEAEEMAANSVLDMGDSFAEFDSAPLADIPMVGSAATDRHVTLVADAKRTLSIPVIASLNGTRPGDWSHYGGLLAEAGADALELNLYDVAADPARTSADVEDGYLKVIAEVKAAVGDLPLALKISPYLSSLSSFAPRAYEEGADALVLFNRFYGPDIDLAALAVTPQLALSTSAELPLRLRWTAILAAQCPGLQIAVTGGVHTGIDVVKSLIVGAQVACTTSAVLTAGPGAVTAMIDEARDWLASRDYESVDQLRGAMDAQSVEDPAAFERAQYMKVLYSWA</sequence>
<comment type="pathway">
    <text evidence="2">Pyrimidine metabolism; UMP biosynthesis via de novo pathway.</text>
</comment>
<comment type="cofactor">
    <cofactor evidence="1">
        <name>FMN</name>
        <dbReference type="ChEBI" id="CHEBI:58210"/>
    </cofactor>
</comment>
<evidence type="ECO:0000256" key="6">
    <source>
        <dbReference type="ARBA" id="ARBA00023002"/>
    </source>
</evidence>
<dbReference type="Gene3D" id="3.20.20.70">
    <property type="entry name" value="Aldolase class I"/>
    <property type="match status" value="1"/>
</dbReference>
<evidence type="ECO:0000256" key="3">
    <source>
        <dbReference type="ARBA" id="ARBA00022630"/>
    </source>
</evidence>
<dbReference type="GO" id="GO:0044205">
    <property type="term" value="P:'de novo' UMP biosynthetic process"/>
    <property type="evidence" value="ECO:0007669"/>
    <property type="project" value="UniProtKB-UniPathway"/>
</dbReference>
<dbReference type="GO" id="GO:0005737">
    <property type="term" value="C:cytoplasm"/>
    <property type="evidence" value="ECO:0007669"/>
    <property type="project" value="InterPro"/>
</dbReference>
<proteinExistence type="predicted"/>
<dbReference type="PIRSF" id="PIRSF000164">
    <property type="entry name" value="DHO_oxidase"/>
    <property type="match status" value="1"/>
</dbReference>
<feature type="domain" description="Dihydroorotate dehydrogenase catalytic" evidence="7">
    <location>
        <begin position="8"/>
        <end position="292"/>
    </location>
</feature>
<name>A0A375I231_9ACTN</name>
<keyword evidence="5" id="KW-0665">Pyrimidine biosynthesis</keyword>
<dbReference type="InterPro" id="IPR013785">
    <property type="entry name" value="Aldolase_TIM"/>
</dbReference>
<reference evidence="9" key="1">
    <citation type="submission" date="2018-02" db="EMBL/GenBank/DDBJ databases">
        <authorList>
            <person name="Hornung B."/>
        </authorList>
    </citation>
    <scope>NUCLEOTIDE SEQUENCE [LARGE SCALE GENOMIC DNA]</scope>
</reference>
<dbReference type="UniPathway" id="UPA00070"/>
<dbReference type="GO" id="GO:0006207">
    <property type="term" value="P:'de novo' pyrimidine nucleobase biosynthetic process"/>
    <property type="evidence" value="ECO:0007669"/>
    <property type="project" value="TreeGrafter"/>
</dbReference>
<evidence type="ECO:0000313" key="9">
    <source>
        <dbReference type="Proteomes" id="UP000265962"/>
    </source>
</evidence>
<evidence type="ECO:0000256" key="2">
    <source>
        <dbReference type="ARBA" id="ARBA00004725"/>
    </source>
</evidence>
<dbReference type="AlphaFoldDB" id="A0A375I231"/>
<dbReference type="PANTHER" id="PTHR48109">
    <property type="entry name" value="DIHYDROOROTATE DEHYDROGENASE (QUINONE), MITOCHONDRIAL-RELATED"/>
    <property type="match status" value="1"/>
</dbReference>